<gene>
    <name evidence="9" type="ORF">N8K70_00525</name>
</gene>
<dbReference type="Pfam" id="PF00528">
    <property type="entry name" value="BPD_transp_1"/>
    <property type="match status" value="1"/>
</dbReference>
<feature type="transmembrane region" description="Helical" evidence="7">
    <location>
        <begin position="21"/>
        <end position="40"/>
    </location>
</feature>
<dbReference type="Proteomes" id="UP001305498">
    <property type="component" value="Chromosome"/>
</dbReference>
<dbReference type="PANTHER" id="PTHR43744:SF12">
    <property type="entry name" value="ABC TRANSPORTER PERMEASE PROTEIN MG189-RELATED"/>
    <property type="match status" value="1"/>
</dbReference>
<feature type="transmembrane region" description="Helical" evidence="7">
    <location>
        <begin position="78"/>
        <end position="102"/>
    </location>
</feature>
<feature type="domain" description="ABC transmembrane type-1" evidence="8">
    <location>
        <begin position="79"/>
        <end position="269"/>
    </location>
</feature>
<evidence type="ECO:0000256" key="1">
    <source>
        <dbReference type="ARBA" id="ARBA00004651"/>
    </source>
</evidence>
<dbReference type="Gene3D" id="1.10.3720.10">
    <property type="entry name" value="MetI-like"/>
    <property type="match status" value="1"/>
</dbReference>
<dbReference type="GO" id="GO:0055085">
    <property type="term" value="P:transmembrane transport"/>
    <property type="evidence" value="ECO:0007669"/>
    <property type="project" value="InterPro"/>
</dbReference>
<evidence type="ECO:0000256" key="3">
    <source>
        <dbReference type="ARBA" id="ARBA00022475"/>
    </source>
</evidence>
<dbReference type="PANTHER" id="PTHR43744">
    <property type="entry name" value="ABC TRANSPORTER PERMEASE PROTEIN MG189-RELATED-RELATED"/>
    <property type="match status" value="1"/>
</dbReference>
<keyword evidence="2 7" id="KW-0813">Transport</keyword>
<proteinExistence type="inferred from homology"/>
<evidence type="ECO:0000259" key="8">
    <source>
        <dbReference type="PROSITE" id="PS50928"/>
    </source>
</evidence>
<organism evidence="9 10">
    <name type="scientific">Microbacterium betulae</name>
    <dbReference type="NCBI Taxonomy" id="2981139"/>
    <lineage>
        <taxon>Bacteria</taxon>
        <taxon>Bacillati</taxon>
        <taxon>Actinomycetota</taxon>
        <taxon>Actinomycetes</taxon>
        <taxon>Micrococcales</taxon>
        <taxon>Microbacteriaceae</taxon>
        <taxon>Microbacterium</taxon>
    </lineage>
</organism>
<evidence type="ECO:0000256" key="6">
    <source>
        <dbReference type="ARBA" id="ARBA00023136"/>
    </source>
</evidence>
<evidence type="ECO:0000313" key="10">
    <source>
        <dbReference type="Proteomes" id="UP001305498"/>
    </source>
</evidence>
<dbReference type="AlphaFoldDB" id="A0AA97FHM7"/>
<sequence>MTSIRLARRPARVLLASSARHVVLLVAAVVFAGPFAWMVLTSFKSTAEAISFPPAFLPEQWRFDNYVQLFEAVPFGRYYLNSLVVAAVAATGQVVTSLAAGYAFSRLTFRGKNVLFVVLLCALMVPFEIVFTPLVDVIATLGWMNTYQGLIVPNIPSALGIYLFRSFFDGFPGEIEDAARIDGASVLRRLRSVAIPVATPMIGSFAILSFVYNWNNFFFQYLVVNRTDMFTVQLGLTQLQAAQGGTDFSLLMAGSTLAVVPVLVVFLLFHKRIITAISGGLR</sequence>
<dbReference type="KEGG" id="mbet:N8K70_00525"/>
<keyword evidence="4 7" id="KW-0812">Transmembrane</keyword>
<comment type="similarity">
    <text evidence="7">Belongs to the binding-protein-dependent transport system permease family.</text>
</comment>
<evidence type="ECO:0000256" key="5">
    <source>
        <dbReference type="ARBA" id="ARBA00022989"/>
    </source>
</evidence>
<feature type="transmembrane region" description="Helical" evidence="7">
    <location>
        <begin position="147"/>
        <end position="164"/>
    </location>
</feature>
<dbReference type="CDD" id="cd06261">
    <property type="entry name" value="TM_PBP2"/>
    <property type="match status" value="1"/>
</dbReference>
<dbReference type="RefSeq" id="WP_317139656.1">
    <property type="nucleotide sequence ID" value="NZ_CP118157.1"/>
</dbReference>
<feature type="transmembrane region" description="Helical" evidence="7">
    <location>
        <begin position="114"/>
        <end position="135"/>
    </location>
</feature>
<evidence type="ECO:0000256" key="7">
    <source>
        <dbReference type="RuleBase" id="RU363032"/>
    </source>
</evidence>
<dbReference type="SUPFAM" id="SSF161098">
    <property type="entry name" value="MetI-like"/>
    <property type="match status" value="1"/>
</dbReference>
<keyword evidence="3" id="KW-1003">Cell membrane</keyword>
<keyword evidence="6 7" id="KW-0472">Membrane</keyword>
<dbReference type="InterPro" id="IPR000515">
    <property type="entry name" value="MetI-like"/>
</dbReference>
<name>A0AA97FHM7_9MICO</name>
<keyword evidence="10" id="KW-1185">Reference proteome</keyword>
<dbReference type="GO" id="GO:0005886">
    <property type="term" value="C:plasma membrane"/>
    <property type="evidence" value="ECO:0007669"/>
    <property type="project" value="UniProtKB-SubCell"/>
</dbReference>
<dbReference type="PROSITE" id="PS50928">
    <property type="entry name" value="ABC_TM1"/>
    <property type="match status" value="1"/>
</dbReference>
<evidence type="ECO:0000256" key="2">
    <source>
        <dbReference type="ARBA" id="ARBA00022448"/>
    </source>
</evidence>
<evidence type="ECO:0000256" key="4">
    <source>
        <dbReference type="ARBA" id="ARBA00022692"/>
    </source>
</evidence>
<feature type="transmembrane region" description="Helical" evidence="7">
    <location>
        <begin position="193"/>
        <end position="212"/>
    </location>
</feature>
<comment type="subcellular location">
    <subcellularLocation>
        <location evidence="1 7">Cell membrane</location>
        <topology evidence="1 7">Multi-pass membrane protein</topology>
    </subcellularLocation>
</comment>
<accession>A0AA97FHM7</accession>
<dbReference type="EMBL" id="CP118157">
    <property type="protein sequence ID" value="WOF23185.1"/>
    <property type="molecule type" value="Genomic_DNA"/>
</dbReference>
<protein>
    <submittedName>
        <fullName evidence="9">Carbohydrate ABC transporter permease</fullName>
    </submittedName>
</protein>
<reference evidence="9 10" key="1">
    <citation type="submission" date="2023-02" db="EMBL/GenBank/DDBJ databases">
        <title>Microbacterium betulae sp. nov., isolated from birch wood.</title>
        <authorList>
            <person name="Pasciak M."/>
            <person name="Pawlik K.J."/>
            <person name="Martynowski D."/>
            <person name="Laczmanski L."/>
            <person name="Ciekot J."/>
            <person name="Szponar B."/>
            <person name="Wojcik-Fatla A."/>
            <person name="Mackiewicz B."/>
            <person name="Farian E."/>
            <person name="Cholewa G."/>
            <person name="Cholewa A."/>
            <person name="Dutkiewicz J."/>
        </authorList>
    </citation>
    <scope>NUCLEOTIDE SEQUENCE [LARGE SCALE GENOMIC DNA]</scope>
    <source>
        <strain evidence="9 10">AB</strain>
    </source>
</reference>
<evidence type="ECO:0000313" key="9">
    <source>
        <dbReference type="EMBL" id="WOF23185.1"/>
    </source>
</evidence>
<dbReference type="InterPro" id="IPR035906">
    <property type="entry name" value="MetI-like_sf"/>
</dbReference>
<feature type="transmembrane region" description="Helical" evidence="7">
    <location>
        <begin position="248"/>
        <end position="269"/>
    </location>
</feature>
<keyword evidence="5 7" id="KW-1133">Transmembrane helix</keyword>